<dbReference type="Proteomes" id="UP000521017">
    <property type="component" value="Unassembled WGS sequence"/>
</dbReference>
<protein>
    <submittedName>
        <fullName evidence="1">Uncharacterized protein</fullName>
    </submittedName>
</protein>
<reference evidence="1 2" key="1">
    <citation type="submission" date="2020-08" db="EMBL/GenBank/DDBJ databases">
        <title>Genomic Encyclopedia of Type Strains, Phase IV (KMG-V): Genome sequencing to study the core and pangenomes of soil and plant-associated prokaryotes.</title>
        <authorList>
            <person name="Whitman W."/>
        </authorList>
    </citation>
    <scope>NUCLEOTIDE SEQUENCE [LARGE SCALE GENOMIC DNA]</scope>
    <source>
        <strain evidence="1 2">M2T3</strain>
    </source>
</reference>
<organism evidence="1 2">
    <name type="scientific">Pedobacter cryoconitis</name>
    <dbReference type="NCBI Taxonomy" id="188932"/>
    <lineage>
        <taxon>Bacteria</taxon>
        <taxon>Pseudomonadati</taxon>
        <taxon>Bacteroidota</taxon>
        <taxon>Sphingobacteriia</taxon>
        <taxon>Sphingobacteriales</taxon>
        <taxon>Sphingobacteriaceae</taxon>
        <taxon>Pedobacter</taxon>
    </lineage>
</organism>
<gene>
    <name evidence="1" type="ORF">HDF25_000881</name>
</gene>
<evidence type="ECO:0000313" key="1">
    <source>
        <dbReference type="EMBL" id="MBB6498744.1"/>
    </source>
</evidence>
<evidence type="ECO:0000313" key="2">
    <source>
        <dbReference type="Proteomes" id="UP000521017"/>
    </source>
</evidence>
<sequence>MKIVKQTVLYKKMNKMNRYYFHCIKVVNFNTYTKTSLFFREKLAIYSHKVKFSHYNINIFLDYLQNSNF</sequence>
<accession>A0A7X0J134</accession>
<dbReference type="AlphaFoldDB" id="A0A7X0J134"/>
<comment type="caution">
    <text evidence="1">The sequence shown here is derived from an EMBL/GenBank/DDBJ whole genome shotgun (WGS) entry which is preliminary data.</text>
</comment>
<name>A0A7X0J134_9SPHI</name>
<dbReference type="EMBL" id="JACHCC010000002">
    <property type="protein sequence ID" value="MBB6498744.1"/>
    <property type="molecule type" value="Genomic_DNA"/>
</dbReference>
<proteinExistence type="predicted"/>